<keyword evidence="2" id="KW-1185">Reference proteome</keyword>
<dbReference type="AlphaFoldDB" id="A0A8J4A6R2"/>
<dbReference type="Proteomes" id="UP000614996">
    <property type="component" value="Unassembled WGS sequence"/>
</dbReference>
<proteinExistence type="predicted"/>
<accession>A0A8J4A6R2</accession>
<dbReference type="EMBL" id="BOPO01000013">
    <property type="protein sequence ID" value="GIL25891.1"/>
    <property type="molecule type" value="Genomic_DNA"/>
</dbReference>
<comment type="caution">
    <text evidence="1">The sequence shown here is derived from an EMBL/GenBank/DDBJ whole genome shotgun (WGS) entry which is preliminary data.</text>
</comment>
<name>A0A8J4A6R2_9ACTN</name>
<evidence type="ECO:0000313" key="1">
    <source>
        <dbReference type="EMBL" id="GIL25891.1"/>
    </source>
</evidence>
<sequence length="63" mass="6348">MIPDVALDVARRALRQVAARPVGPPPAAGVAVTVHLHRGRRVGGSTVLARISRSSSPGSATAG</sequence>
<evidence type="ECO:0000313" key="2">
    <source>
        <dbReference type="Proteomes" id="UP000614996"/>
    </source>
</evidence>
<reference evidence="2" key="1">
    <citation type="journal article" date="2021" name="Int. J. Syst. Evol. Microbiol.">
        <title>Actinocatenispora comari sp. nov., an endophytic actinomycete isolated from aerial parts of Comarum salesowianum.</title>
        <authorList>
            <person name="Oyunbileg N."/>
            <person name="Iizaka Y."/>
            <person name="Hamada M."/>
            <person name="Davaapurev B.O."/>
            <person name="Fukumoto A."/>
            <person name="Tsetseg B."/>
            <person name="Kato F."/>
            <person name="Tamura T."/>
            <person name="Batkhuu J."/>
            <person name="Anzai Y."/>
        </authorList>
    </citation>
    <scope>NUCLEOTIDE SEQUENCE [LARGE SCALE GENOMIC DNA]</scope>
    <source>
        <strain evidence="2">NUM-2625</strain>
    </source>
</reference>
<organism evidence="1 2">
    <name type="scientific">Actinocatenispora comari</name>
    <dbReference type="NCBI Taxonomy" id="2807577"/>
    <lineage>
        <taxon>Bacteria</taxon>
        <taxon>Bacillati</taxon>
        <taxon>Actinomycetota</taxon>
        <taxon>Actinomycetes</taxon>
        <taxon>Micromonosporales</taxon>
        <taxon>Micromonosporaceae</taxon>
        <taxon>Actinocatenispora</taxon>
    </lineage>
</organism>
<protein>
    <submittedName>
        <fullName evidence="1">Uncharacterized protein</fullName>
    </submittedName>
</protein>
<gene>
    <name evidence="1" type="ORF">NUM_11450</name>
</gene>